<evidence type="ECO:0000259" key="3">
    <source>
        <dbReference type="PROSITE" id="PS51384"/>
    </source>
</evidence>
<organism evidence="4 5">
    <name type="scientific">Paeniglutamicibacter sulfureus</name>
    <dbReference type="NCBI Taxonomy" id="43666"/>
    <lineage>
        <taxon>Bacteria</taxon>
        <taxon>Bacillati</taxon>
        <taxon>Actinomycetota</taxon>
        <taxon>Actinomycetes</taxon>
        <taxon>Micrococcales</taxon>
        <taxon>Micrococcaceae</taxon>
        <taxon>Paeniglutamicibacter</taxon>
    </lineage>
</organism>
<dbReference type="CDD" id="cd06185">
    <property type="entry name" value="PDR_like"/>
    <property type="match status" value="1"/>
</dbReference>
<dbReference type="CDD" id="cd00207">
    <property type="entry name" value="fer2"/>
    <property type="match status" value="1"/>
</dbReference>
<dbReference type="Pfam" id="PF00111">
    <property type="entry name" value="Fer2"/>
    <property type="match status" value="1"/>
</dbReference>
<dbReference type="InterPro" id="IPR039261">
    <property type="entry name" value="FNR_nucleotide-bd"/>
</dbReference>
<protein>
    <submittedName>
        <fullName evidence="4">Cytochrome P450/ferredoxin-NADP reductase</fullName>
    </submittedName>
</protein>
<dbReference type="SUPFAM" id="SSF54292">
    <property type="entry name" value="2Fe-2S ferredoxin-like"/>
    <property type="match status" value="1"/>
</dbReference>
<dbReference type="SUPFAM" id="SSF63380">
    <property type="entry name" value="Riboflavin synthase domain-like"/>
    <property type="match status" value="1"/>
</dbReference>
<dbReference type="Gene3D" id="1.10.630.10">
    <property type="entry name" value="Cytochrome P450"/>
    <property type="match status" value="1"/>
</dbReference>
<dbReference type="SUPFAM" id="SSF52343">
    <property type="entry name" value="Ferredoxin reductase-like, C-terminal NADP-linked domain"/>
    <property type="match status" value="1"/>
</dbReference>
<accession>A0ABU2BJJ5</accession>
<gene>
    <name evidence="4" type="ORF">J2S64_002513</name>
</gene>
<dbReference type="PANTHER" id="PTHR46696:SF1">
    <property type="entry name" value="CYTOCHROME P450 YJIB-RELATED"/>
    <property type="match status" value="1"/>
</dbReference>
<dbReference type="InterPro" id="IPR017938">
    <property type="entry name" value="Riboflavin_synthase-like_b-brl"/>
</dbReference>
<sequence length="747" mass="82160">MTTTPAIDQMRGPLAPDFDPMGDAYYRDPTRHITEARGDVETFFFPYLNAWIVNRRADAEFVLSDWKKFSSASNAGLIPVPDAHAATMPPELISRILVGSDPMGHTIARRVAQKGFLQPRIEALRPEIEARAHRILDKFDSLGEIDLLENYCLELTTQTLMALMDLGSEYVPMMHQLRDDFFQVLASAQEELPEPRRSEVWDRYVKTQLVLRGIVAERRESQNEDLISVMARDKDKDGNYSLSEAQIALHLSEFAAAGTDTTAQAMANAVLFLNDSPQSVTEALEDSALWQRVFDETVRRRPSSPFASRRSNIDVTLGGAEIKAGDMVWISLASVNVDPDHVERPFEFDIHREDPRDHLSFTKGRHTCLGQPLARVQGAVGLEVLYERLPGLHPAENWELDFIRMALLPVRRSLQVKWDAKAIESGHGRELPADPMATLQLRVGSRVQESDGVISLSLVDPSGAALPSWKPGAHIDVQVGDLVRQYSLCTPEGDQGAWRIGVLKEANGRGGSKGIHETVQEGDLVTVSHPRNNFALLPSRRYIFIAGGIGVTPILAMATQAERDGAQWSMVYGGRSLATMAFTDELQAFGEKVRLAPEETEGYVNFNELLGEVQPDTLIYCCGPEPLLKVVEAASAHWPSGSLHVERFVAKEFDTGGDVPFEVECVDSGVTLNIPVGKSILEVAEAEGLSVISSCGEGTCGTCETPVVSGEVDHRDSILTDEEKVACDSMFICVSRSKGGCPLKLSL</sequence>
<dbReference type="Gene3D" id="3.40.50.80">
    <property type="entry name" value="Nucleotide-binding domain of ferredoxin-NADP reductase (FNR) module"/>
    <property type="match status" value="1"/>
</dbReference>
<feature type="domain" description="FAD-binding FR-type" evidence="3">
    <location>
        <begin position="436"/>
        <end position="537"/>
    </location>
</feature>
<dbReference type="PROSITE" id="PS00197">
    <property type="entry name" value="2FE2S_FER_1"/>
    <property type="match status" value="1"/>
</dbReference>
<comment type="caution">
    <text evidence="4">The sequence shown here is derived from an EMBL/GenBank/DDBJ whole genome shotgun (WGS) entry which is preliminary data.</text>
</comment>
<dbReference type="InterPro" id="IPR012675">
    <property type="entry name" value="Beta-grasp_dom_sf"/>
</dbReference>
<dbReference type="SUPFAM" id="SSF48264">
    <property type="entry name" value="Cytochrome P450"/>
    <property type="match status" value="1"/>
</dbReference>
<dbReference type="PRINTS" id="PR00409">
    <property type="entry name" value="PHDIOXRDTASE"/>
</dbReference>
<evidence type="ECO:0000313" key="5">
    <source>
        <dbReference type="Proteomes" id="UP001183817"/>
    </source>
</evidence>
<dbReference type="PROSITE" id="PS51085">
    <property type="entry name" value="2FE2S_FER_2"/>
    <property type="match status" value="1"/>
</dbReference>
<reference evidence="4 5" key="1">
    <citation type="submission" date="2023-07" db="EMBL/GenBank/DDBJ databases">
        <title>Sequencing the genomes of 1000 actinobacteria strains.</title>
        <authorList>
            <person name="Klenk H.-P."/>
        </authorList>
    </citation>
    <scope>NUCLEOTIDE SEQUENCE [LARGE SCALE GENOMIC DNA]</scope>
    <source>
        <strain evidence="4 5">DSM 20167</strain>
    </source>
</reference>
<dbReference type="InterPro" id="IPR001128">
    <property type="entry name" value="Cyt_P450"/>
</dbReference>
<proteinExistence type="inferred from homology"/>
<dbReference type="InterPro" id="IPR017927">
    <property type="entry name" value="FAD-bd_FR_type"/>
</dbReference>
<evidence type="ECO:0000259" key="2">
    <source>
        <dbReference type="PROSITE" id="PS51085"/>
    </source>
</evidence>
<dbReference type="InterPro" id="IPR036010">
    <property type="entry name" value="2Fe-2S_ferredoxin-like_sf"/>
</dbReference>
<evidence type="ECO:0000256" key="1">
    <source>
        <dbReference type="ARBA" id="ARBA00010617"/>
    </source>
</evidence>
<evidence type="ECO:0000313" key="4">
    <source>
        <dbReference type="EMBL" id="MDR7358822.1"/>
    </source>
</evidence>
<dbReference type="PANTHER" id="PTHR46696">
    <property type="entry name" value="P450, PUTATIVE (EUROFUNG)-RELATED"/>
    <property type="match status" value="1"/>
</dbReference>
<feature type="domain" description="2Fe-2S ferredoxin-type" evidence="2">
    <location>
        <begin position="657"/>
        <end position="747"/>
    </location>
</feature>
<dbReference type="Gene3D" id="2.40.30.10">
    <property type="entry name" value="Translation factors"/>
    <property type="match status" value="1"/>
</dbReference>
<comment type="similarity">
    <text evidence="1">Belongs to the cytochrome P450 family.</text>
</comment>
<dbReference type="Gene3D" id="3.10.20.30">
    <property type="match status" value="1"/>
</dbReference>
<dbReference type="RefSeq" id="WP_310290873.1">
    <property type="nucleotide sequence ID" value="NZ_BAAAWO010000001.1"/>
</dbReference>
<dbReference type="Proteomes" id="UP001183817">
    <property type="component" value="Unassembled WGS sequence"/>
</dbReference>
<dbReference type="Pfam" id="PF00175">
    <property type="entry name" value="NAD_binding_1"/>
    <property type="match status" value="1"/>
</dbReference>
<dbReference type="InterPro" id="IPR036396">
    <property type="entry name" value="Cyt_P450_sf"/>
</dbReference>
<dbReference type="InterPro" id="IPR001433">
    <property type="entry name" value="OxRdtase_FAD/NAD-bd"/>
</dbReference>
<name>A0ABU2BJJ5_9MICC</name>
<dbReference type="Pfam" id="PF00067">
    <property type="entry name" value="p450"/>
    <property type="match status" value="1"/>
</dbReference>
<dbReference type="EMBL" id="JAVDYI010000001">
    <property type="protein sequence ID" value="MDR7358822.1"/>
    <property type="molecule type" value="Genomic_DNA"/>
</dbReference>
<keyword evidence="5" id="KW-1185">Reference proteome</keyword>
<dbReference type="InterPro" id="IPR001041">
    <property type="entry name" value="2Fe-2S_ferredoxin-type"/>
</dbReference>
<dbReference type="PROSITE" id="PS51384">
    <property type="entry name" value="FAD_FR"/>
    <property type="match status" value="1"/>
</dbReference>
<dbReference type="InterPro" id="IPR006058">
    <property type="entry name" value="2Fe2S_fd_BS"/>
</dbReference>